<dbReference type="EMBL" id="VYWW01000001">
    <property type="protein sequence ID" value="KAA9324443.1"/>
    <property type="molecule type" value="Genomic_DNA"/>
</dbReference>
<proteinExistence type="predicted"/>
<gene>
    <name evidence="1" type="ORF">F6H94_00315</name>
</gene>
<dbReference type="AlphaFoldDB" id="A0A5N1IFL9"/>
<evidence type="ECO:0000313" key="1">
    <source>
        <dbReference type="EMBL" id="KAA9324443.1"/>
    </source>
</evidence>
<dbReference type="RefSeq" id="WP_151141233.1">
    <property type="nucleotide sequence ID" value="NZ_CATOVC010000001.1"/>
</dbReference>
<organism evidence="1 2">
    <name type="scientific">Lactobacillus jensenii</name>
    <dbReference type="NCBI Taxonomy" id="109790"/>
    <lineage>
        <taxon>Bacteria</taxon>
        <taxon>Bacillati</taxon>
        <taxon>Bacillota</taxon>
        <taxon>Bacilli</taxon>
        <taxon>Lactobacillales</taxon>
        <taxon>Lactobacillaceae</taxon>
        <taxon>Lactobacillus</taxon>
    </lineage>
</organism>
<evidence type="ECO:0000313" key="2">
    <source>
        <dbReference type="Proteomes" id="UP000327236"/>
    </source>
</evidence>
<reference evidence="1 2" key="1">
    <citation type="submission" date="2019-09" db="EMBL/GenBank/DDBJ databases">
        <title>Draft genome sequence assemblies of isolates from the urinary tract.</title>
        <authorList>
            <person name="Mores C.R."/>
            <person name="Putonti C."/>
            <person name="Wolfe A.J."/>
        </authorList>
    </citation>
    <scope>NUCLEOTIDE SEQUENCE [LARGE SCALE GENOMIC DNA]</scope>
    <source>
        <strain evidence="1 2">UMB246</strain>
    </source>
</reference>
<dbReference type="Proteomes" id="UP000327236">
    <property type="component" value="Unassembled WGS sequence"/>
</dbReference>
<comment type="caution">
    <text evidence="1">The sequence shown here is derived from an EMBL/GenBank/DDBJ whole genome shotgun (WGS) entry which is preliminary data.</text>
</comment>
<name>A0A5N1IFL9_LACJE</name>
<accession>A0A5N1IFL9</accession>
<sequence>MKELELLEDTAPKLTAEQLDYYRKKYLEDTAQIFEKYVKEEQKKDKCVALSIYELNKLALATYIYLKARAQFNDVIEREAPNVFLVKKDCSINIFCAEMKAALQKDGCAVYQVLNLVSKYFAITKSESNKIAFYLDGYRFEVNKRYDNQYSNHYYEPKLAYRVKSGIDGFESIDIVFLKNFSEMYGFEEIYEKK</sequence>
<protein>
    <submittedName>
        <fullName evidence="1">Uncharacterized protein</fullName>
    </submittedName>
</protein>